<dbReference type="GO" id="GO:0016491">
    <property type="term" value="F:oxidoreductase activity"/>
    <property type="evidence" value="ECO:0007669"/>
    <property type="project" value="InterPro"/>
</dbReference>
<gene>
    <name evidence="2" type="ORF">PHATRDRAFT_bd1467</name>
</gene>
<dbReference type="eggNOG" id="KOG0029">
    <property type="taxonomic scope" value="Eukaryota"/>
</dbReference>
<accession>B7S4E2</accession>
<dbReference type="PANTHER" id="PTHR10742">
    <property type="entry name" value="FLAVIN MONOAMINE OXIDASE"/>
    <property type="match status" value="1"/>
</dbReference>
<dbReference type="Pfam" id="PF01593">
    <property type="entry name" value="Amino_oxidase"/>
    <property type="match status" value="1"/>
</dbReference>
<dbReference type="SUPFAM" id="SSF51905">
    <property type="entry name" value="FAD/NAD(P)-binding domain"/>
    <property type="match status" value="1"/>
</dbReference>
<dbReference type="RefSeq" id="XP_002176436.1">
    <property type="nucleotide sequence ID" value="XM_002176400.1"/>
</dbReference>
<sequence>MPLEDSVNKHVVIVGAGMAGLACAREILSTATDSVHVTMVEASQAVGGRIRSHTEADGHVLELGAEYVHGSGTILTSWIDEFRQSGVWGQEYVNTIQEKVDDGQEQDPFFEHIFTLSHADGGGRPDETPTKDGKYGMYYINGELVMFNDPRIEPLNQALESILDLPADASISVEDALKQNEIQLSKELYDLARASYGNTAGCSDLSKLSLSMLQKFEHHWEVNEREGDYRMPHNIGISGIVGTCHTLLEQDPRFTLKLGWEATRIIQDDGSACVSSPNDCLHADAIVVTVPPPMYSRIQMELPEKKRLALEKVGFENAIKIRLSFSCRFWPELVQSIICANQAIPEIWFREYRSVTTESMVYVATAFLVSTFADDFAGRLANVTNLHQRAADLMMTQLSSILSVAIQDIEDAFINVLYFDWSNQEYARGGYMHARVGMQSSDLEALAAPSGCLFFAGEATNTEACCTIQAAMETGIRAANQILTTGFNQVALSSIACGRQPTPPM</sequence>
<reference evidence="2 3" key="1">
    <citation type="journal article" date="2008" name="Nature">
        <title>The Phaeodactylum genome reveals the evolutionary history of diatom genomes.</title>
        <authorList>
            <person name="Bowler C."/>
            <person name="Allen A.E."/>
            <person name="Badger J.H."/>
            <person name="Grimwood J."/>
            <person name="Jabbari K."/>
            <person name="Kuo A."/>
            <person name="Maheswari U."/>
            <person name="Martens C."/>
            <person name="Maumus F."/>
            <person name="Otillar R.P."/>
            <person name="Rayko E."/>
            <person name="Salamov A."/>
            <person name="Vandepoele K."/>
            <person name="Beszteri B."/>
            <person name="Gruber A."/>
            <person name="Heijde M."/>
            <person name="Katinka M."/>
            <person name="Mock T."/>
            <person name="Valentin K."/>
            <person name="Verret F."/>
            <person name="Berges J.A."/>
            <person name="Brownlee C."/>
            <person name="Cadoret J.P."/>
            <person name="Chiovitti A."/>
            <person name="Choi C.J."/>
            <person name="Coesel S."/>
            <person name="De Martino A."/>
            <person name="Detter J.C."/>
            <person name="Durkin C."/>
            <person name="Falciatore A."/>
            <person name="Fournet J."/>
            <person name="Haruta M."/>
            <person name="Huysman M.J."/>
            <person name="Jenkins B.D."/>
            <person name="Jiroutova K."/>
            <person name="Jorgensen R.E."/>
            <person name="Joubert Y."/>
            <person name="Kaplan A."/>
            <person name="Kroger N."/>
            <person name="Kroth P.G."/>
            <person name="La Roche J."/>
            <person name="Lindquist E."/>
            <person name="Lommer M."/>
            <person name="Martin-Jezequel V."/>
            <person name="Lopez P.J."/>
            <person name="Lucas S."/>
            <person name="Mangogna M."/>
            <person name="McGinnis K."/>
            <person name="Medlin L.K."/>
            <person name="Montsant A."/>
            <person name="Oudot-Le Secq M.P."/>
            <person name="Napoli C."/>
            <person name="Obornik M."/>
            <person name="Parker M.S."/>
            <person name="Petit J.L."/>
            <person name="Porcel B.M."/>
            <person name="Poulsen N."/>
            <person name="Robison M."/>
            <person name="Rychlewski L."/>
            <person name="Rynearson T.A."/>
            <person name="Schmutz J."/>
            <person name="Shapiro H."/>
            <person name="Siaut M."/>
            <person name="Stanley M."/>
            <person name="Sussman M.R."/>
            <person name="Taylor A.R."/>
            <person name="Vardi A."/>
            <person name="von Dassow P."/>
            <person name="Vyverman W."/>
            <person name="Willis A."/>
            <person name="Wyrwicz L.S."/>
            <person name="Rokhsar D.S."/>
            <person name="Weissenbach J."/>
            <person name="Armbrust E.V."/>
            <person name="Green B.R."/>
            <person name="Van de Peer Y."/>
            <person name="Grigoriev I.V."/>
        </authorList>
    </citation>
    <scope>NUCLEOTIDE SEQUENCE [LARGE SCALE GENOMIC DNA]</scope>
    <source>
        <strain evidence="2 3">CCAP 1055/1</strain>
    </source>
</reference>
<protein>
    <recommendedName>
        <fullName evidence="1">Amine oxidase domain-containing protein</fullName>
    </recommendedName>
</protein>
<dbReference type="InterPro" id="IPR050281">
    <property type="entry name" value="Flavin_monoamine_oxidase"/>
</dbReference>
<name>B7S4E2_PHATC</name>
<dbReference type="PaxDb" id="2850-Phatrdraft1467"/>
<dbReference type="Proteomes" id="UP000000759">
    <property type="component" value="Unassembled WGS sequence"/>
</dbReference>
<dbReference type="GeneID" id="7205083"/>
<dbReference type="PANTHER" id="PTHR10742:SF418">
    <property type="entry name" value="AMINE OXIDASE DOMAIN-CONTAINING PROTEIN"/>
    <property type="match status" value="1"/>
</dbReference>
<evidence type="ECO:0000259" key="1">
    <source>
        <dbReference type="Pfam" id="PF01593"/>
    </source>
</evidence>
<dbReference type="STRING" id="556484.B7S4E2"/>
<proteinExistence type="predicted"/>
<evidence type="ECO:0000313" key="3">
    <source>
        <dbReference type="Proteomes" id="UP000000759"/>
    </source>
</evidence>
<keyword evidence="3" id="KW-1185">Reference proteome</keyword>
<organism evidence="2 3">
    <name type="scientific">Phaeodactylum tricornutum (strain CCAP 1055/1)</name>
    <dbReference type="NCBI Taxonomy" id="556484"/>
    <lineage>
        <taxon>Eukaryota</taxon>
        <taxon>Sar</taxon>
        <taxon>Stramenopiles</taxon>
        <taxon>Ochrophyta</taxon>
        <taxon>Bacillariophyta</taxon>
        <taxon>Bacillariophyceae</taxon>
        <taxon>Bacillariophycidae</taxon>
        <taxon>Naviculales</taxon>
        <taxon>Phaeodactylaceae</taxon>
        <taxon>Phaeodactylum</taxon>
    </lineage>
</organism>
<dbReference type="HOGENOM" id="CLU_004498_10_2_1"/>
<dbReference type="AlphaFoldDB" id="B7S4E2"/>
<dbReference type="InParanoid" id="B7S4E2"/>
<dbReference type="Gene3D" id="3.50.50.60">
    <property type="entry name" value="FAD/NAD(P)-binding domain"/>
    <property type="match status" value="1"/>
</dbReference>
<dbReference type="OrthoDB" id="5046242at2759"/>
<dbReference type="InterPro" id="IPR036188">
    <property type="entry name" value="FAD/NAD-bd_sf"/>
</dbReference>
<reference evidence="3" key="2">
    <citation type="submission" date="2008-08" db="EMBL/GenBank/DDBJ databases">
        <authorList>
            <consortium name="Diatom Consortium"/>
            <person name="Grigoriev I."/>
            <person name="Grimwood J."/>
            <person name="Kuo A."/>
            <person name="Otillar R.P."/>
            <person name="Salamov A."/>
            <person name="Detter J.C."/>
            <person name="Lindquist E."/>
            <person name="Shapiro H."/>
            <person name="Lucas S."/>
            <person name="Glavina del Rio T."/>
            <person name="Pitluck S."/>
            <person name="Rokhsar D."/>
            <person name="Bowler C."/>
        </authorList>
    </citation>
    <scope>GENOME REANNOTATION</scope>
    <source>
        <strain evidence="3">CCAP 1055/1</strain>
    </source>
</reference>
<evidence type="ECO:0000313" key="2">
    <source>
        <dbReference type="EMBL" id="EEC42672.1"/>
    </source>
</evidence>
<feature type="domain" description="Amine oxidase" evidence="1">
    <location>
        <begin position="18"/>
        <end position="483"/>
    </location>
</feature>
<dbReference type="InterPro" id="IPR002937">
    <property type="entry name" value="Amino_oxidase"/>
</dbReference>
<dbReference type="SUPFAM" id="SSF54373">
    <property type="entry name" value="FAD-linked reductases, C-terminal domain"/>
    <property type="match status" value="1"/>
</dbReference>
<dbReference type="EMBL" id="DS999284">
    <property type="protein sequence ID" value="EEC42672.1"/>
    <property type="molecule type" value="Genomic_DNA"/>
</dbReference>
<dbReference type="KEGG" id="pti:PHATRDRAFT_bd1467"/>